<protein>
    <submittedName>
        <fullName evidence="3">Tripartite tricarboxylate transporter substrate binding protein</fullName>
    </submittedName>
</protein>
<feature type="signal peptide" evidence="2">
    <location>
        <begin position="1"/>
        <end position="29"/>
    </location>
</feature>
<dbReference type="PANTHER" id="PTHR42928">
    <property type="entry name" value="TRICARBOXYLATE-BINDING PROTEIN"/>
    <property type="match status" value="1"/>
</dbReference>
<dbReference type="OrthoDB" id="8678477at2"/>
<evidence type="ECO:0000313" key="4">
    <source>
        <dbReference type="Proteomes" id="UP000322822"/>
    </source>
</evidence>
<dbReference type="CDD" id="cd07012">
    <property type="entry name" value="PBP2_Bug_TTT"/>
    <property type="match status" value="1"/>
</dbReference>
<keyword evidence="2" id="KW-0732">Signal</keyword>
<dbReference type="PANTHER" id="PTHR42928:SF5">
    <property type="entry name" value="BLR1237 PROTEIN"/>
    <property type="match status" value="1"/>
</dbReference>
<dbReference type="Gene3D" id="3.40.190.10">
    <property type="entry name" value="Periplasmic binding protein-like II"/>
    <property type="match status" value="1"/>
</dbReference>
<name>A0A5P2HCJ5_9BURK</name>
<dbReference type="Gene3D" id="3.40.190.150">
    <property type="entry name" value="Bordetella uptake gene, domain 1"/>
    <property type="match status" value="1"/>
</dbReference>
<dbReference type="PIRSF" id="PIRSF017082">
    <property type="entry name" value="YflP"/>
    <property type="match status" value="1"/>
</dbReference>
<dbReference type="SUPFAM" id="SSF53850">
    <property type="entry name" value="Periplasmic binding protein-like II"/>
    <property type="match status" value="1"/>
</dbReference>
<dbReference type="RefSeq" id="WP_150374991.1">
    <property type="nucleotide sequence ID" value="NZ_CP044067.1"/>
</dbReference>
<comment type="similarity">
    <text evidence="1">Belongs to the UPF0065 (bug) family.</text>
</comment>
<dbReference type="InterPro" id="IPR005064">
    <property type="entry name" value="BUG"/>
</dbReference>
<evidence type="ECO:0000256" key="2">
    <source>
        <dbReference type="SAM" id="SignalP"/>
    </source>
</evidence>
<accession>A0A5P2HCJ5</accession>
<evidence type="ECO:0000256" key="1">
    <source>
        <dbReference type="ARBA" id="ARBA00006987"/>
    </source>
</evidence>
<reference evidence="3 4" key="1">
    <citation type="submission" date="2019-09" db="EMBL/GenBank/DDBJ databases">
        <title>FDA dAtabase for Regulatory Grade micrObial Sequences (FDA-ARGOS): Supporting development and validation of Infectious Disease Dx tests.</title>
        <authorList>
            <person name="Sciortino C."/>
            <person name="Tallon L."/>
            <person name="Sadzewicz L."/>
            <person name="Vavikolanu K."/>
            <person name="Mehta A."/>
            <person name="Aluvathingal J."/>
            <person name="Nadendla S."/>
            <person name="Nandy P."/>
            <person name="Geyer C."/>
            <person name="Yan Y."/>
            <person name="Sichtig H."/>
        </authorList>
    </citation>
    <scope>NUCLEOTIDE SEQUENCE [LARGE SCALE GENOMIC DNA]</scope>
    <source>
        <strain evidence="3 4">FDAARGOS_664</strain>
    </source>
</reference>
<dbReference type="EMBL" id="CP044067">
    <property type="protein sequence ID" value="QET04929.1"/>
    <property type="molecule type" value="Genomic_DNA"/>
</dbReference>
<feature type="chain" id="PRO_5025007308" evidence="2">
    <location>
        <begin position="30"/>
        <end position="331"/>
    </location>
</feature>
<dbReference type="InterPro" id="IPR042100">
    <property type="entry name" value="Bug_dom1"/>
</dbReference>
<gene>
    <name evidence="3" type="ORF">FOB72_22920</name>
</gene>
<organism evidence="3 4">
    <name type="scientific">Cupriavidus pauculus</name>
    <dbReference type="NCBI Taxonomy" id="82633"/>
    <lineage>
        <taxon>Bacteria</taxon>
        <taxon>Pseudomonadati</taxon>
        <taxon>Pseudomonadota</taxon>
        <taxon>Betaproteobacteria</taxon>
        <taxon>Burkholderiales</taxon>
        <taxon>Burkholderiaceae</taxon>
        <taxon>Cupriavidus</taxon>
    </lineage>
</organism>
<evidence type="ECO:0000313" key="3">
    <source>
        <dbReference type="EMBL" id="QET04929.1"/>
    </source>
</evidence>
<dbReference type="Pfam" id="PF03401">
    <property type="entry name" value="TctC"/>
    <property type="match status" value="1"/>
</dbReference>
<dbReference type="Proteomes" id="UP000322822">
    <property type="component" value="Chromosome 2"/>
</dbReference>
<proteinExistence type="inferred from homology"/>
<dbReference type="AlphaFoldDB" id="A0A5P2HCJ5"/>
<sequence length="331" mass="35027">MKRIDPRRRRLLGATLSALAGSLAVPVAAQPAYPSQPIKFVVPYAAGGSSDTRARQLAQLIGKSLGVPVVVDNKPGASGNIGTGQVATAKPDGYTIGLGNFAPMAVNKSLYTLGFDPIRDLAPIALIERGPLVLGVNTQSPYQTLDALVKASKATPSKLNYASTGAGSASHLGTELFRTVAQGEATHVAYRGGAPAVNDLLAGNVDFYLELPSLLMPYATGDAPRLRLLAVSSERRVPSLPNVPTFKEQGFPGMVMSNWFGVVAPAGTSPEIVRKLNDHINRALKDPGYRKIVEAQGGEVAGGSPSEFRDFINSESDRWSQLIRKQNITVQ</sequence>